<name>A0A9X3DIV1_9SPHI</name>
<evidence type="ECO:0000313" key="4">
    <source>
        <dbReference type="Proteomes" id="UP001142592"/>
    </source>
</evidence>
<comment type="caution">
    <text evidence="3">The sequence shown here is derived from an EMBL/GenBank/DDBJ whole genome shotgun (WGS) entry which is preliminary data.</text>
</comment>
<gene>
    <name evidence="3" type="ORF">OQZ29_19575</name>
</gene>
<dbReference type="EMBL" id="JAPJUH010000006">
    <property type="protein sequence ID" value="MCX3266970.1"/>
    <property type="molecule type" value="Genomic_DNA"/>
</dbReference>
<dbReference type="Proteomes" id="UP001142592">
    <property type="component" value="Unassembled WGS sequence"/>
</dbReference>
<feature type="chain" id="PRO_5040942399" evidence="1">
    <location>
        <begin position="27"/>
        <end position="154"/>
    </location>
</feature>
<reference evidence="3" key="1">
    <citation type="submission" date="2022-11" db="EMBL/GenBank/DDBJ databases">
        <authorList>
            <person name="Graham C."/>
            <person name="Newman J.D."/>
        </authorList>
    </citation>
    <scope>NUCLEOTIDE SEQUENCE</scope>
    <source>
        <strain evidence="3">DSM 19486</strain>
    </source>
</reference>
<accession>A0A9X3DIV1</accession>
<dbReference type="InterPro" id="IPR007055">
    <property type="entry name" value="BON_dom"/>
</dbReference>
<proteinExistence type="predicted"/>
<dbReference type="Gene3D" id="3.40.1520.20">
    <property type="match status" value="1"/>
</dbReference>
<dbReference type="PROSITE" id="PS50914">
    <property type="entry name" value="BON"/>
    <property type="match status" value="1"/>
</dbReference>
<evidence type="ECO:0000259" key="2">
    <source>
        <dbReference type="PROSITE" id="PS50914"/>
    </source>
</evidence>
<dbReference type="Pfam" id="PF04972">
    <property type="entry name" value="BON"/>
    <property type="match status" value="2"/>
</dbReference>
<sequence>MKTSKFLMSAVIAGTLFLASCSPKDADIQAAVQAKEAAGIAVSVAKGAVTLTGEVADDAAKAKAEEIAKAEKGVKSVVNNLTVKPAAAPVVISEDPLLTKNVADATKDFPTVKASVKDGVVTLTGEIKKASLITLMQHLSALKPKKIENKLTVK</sequence>
<dbReference type="AlphaFoldDB" id="A0A9X3DIV1"/>
<keyword evidence="1" id="KW-0732">Signal</keyword>
<dbReference type="PROSITE" id="PS51257">
    <property type="entry name" value="PROKAR_LIPOPROTEIN"/>
    <property type="match status" value="1"/>
</dbReference>
<keyword evidence="4" id="KW-1185">Reference proteome</keyword>
<organism evidence="3 4">
    <name type="scientific">Pedobacter agri</name>
    <dbReference type="NCBI Taxonomy" id="454586"/>
    <lineage>
        <taxon>Bacteria</taxon>
        <taxon>Pseudomonadati</taxon>
        <taxon>Bacteroidota</taxon>
        <taxon>Sphingobacteriia</taxon>
        <taxon>Sphingobacteriales</taxon>
        <taxon>Sphingobacteriaceae</taxon>
        <taxon>Pedobacter</taxon>
    </lineage>
</organism>
<dbReference type="RefSeq" id="WP_010603397.1">
    <property type="nucleotide sequence ID" value="NZ_JAPJUH010000006.1"/>
</dbReference>
<feature type="signal peptide" evidence="1">
    <location>
        <begin position="1"/>
        <end position="26"/>
    </location>
</feature>
<feature type="domain" description="BON" evidence="2">
    <location>
        <begin position="17"/>
        <end position="85"/>
    </location>
</feature>
<evidence type="ECO:0000256" key="1">
    <source>
        <dbReference type="SAM" id="SignalP"/>
    </source>
</evidence>
<evidence type="ECO:0000313" key="3">
    <source>
        <dbReference type="EMBL" id="MCX3266970.1"/>
    </source>
</evidence>
<protein>
    <submittedName>
        <fullName evidence="3">BON domain-containing protein</fullName>
    </submittedName>
</protein>